<dbReference type="InterPro" id="IPR010288">
    <property type="entry name" value="EcsB_ABC"/>
</dbReference>
<feature type="transmembrane region" description="Helical" evidence="1">
    <location>
        <begin position="137"/>
        <end position="157"/>
    </location>
</feature>
<sequence>MTLNRLFQKRYTLYLKNLLKYARHIVNDHFVLVFFLLIGVGGYTYSQFLETVTLEMVEPRLVVLLLFFMLTSTGSITLLLEPADRVFLLPKEREFQKVFKQLTFRSFASQMISMALLTFVTFPIFVTTLDTNTMESLFIFLTLVSLKWLNLLTKMYPFFYSQKENERKLKLAMVGIKLLTLTSLLFINLPITAILITLVAVIGAIQFLTGKMYFKQFFKWETMIEAEERRMQKIYQLIQMFVDVPQLKTKIRRLKVLDKPLNWLSERYPTAPYYYILRIITRNSEYSLLILRVTIVGAILLAVTESFATGLILGILFLYVIGFQLIPLINEMNQSPQFQIYPVTKTMKVKSVKHIIFQVLALVSIVLALFALNAQGIVGLTLLPVGMLFGFLFSQFYVPRRIERMD</sequence>
<dbReference type="AlphaFoldDB" id="A0A1M4XC50"/>
<organism evidence="2 3">
    <name type="scientific">Atopostipes suicloacalis DSM 15692</name>
    <dbReference type="NCBI Taxonomy" id="1121025"/>
    <lineage>
        <taxon>Bacteria</taxon>
        <taxon>Bacillati</taxon>
        <taxon>Bacillota</taxon>
        <taxon>Bacilli</taxon>
        <taxon>Lactobacillales</taxon>
        <taxon>Carnobacteriaceae</taxon>
        <taxon>Atopostipes</taxon>
    </lineage>
</organism>
<proteinExistence type="predicted"/>
<dbReference type="GO" id="GO:0016020">
    <property type="term" value="C:membrane"/>
    <property type="evidence" value="ECO:0007669"/>
    <property type="project" value="InterPro"/>
</dbReference>
<dbReference type="EMBL" id="FQUF01000020">
    <property type="protein sequence ID" value="SHE90990.1"/>
    <property type="molecule type" value="Genomic_DNA"/>
</dbReference>
<evidence type="ECO:0000313" key="2">
    <source>
        <dbReference type="EMBL" id="SHE90990.1"/>
    </source>
</evidence>
<feature type="transmembrane region" description="Helical" evidence="1">
    <location>
        <begin position="377"/>
        <end position="398"/>
    </location>
</feature>
<keyword evidence="1" id="KW-0812">Transmembrane</keyword>
<dbReference type="STRING" id="1121025.SAMN02745249_01410"/>
<accession>A0A1M4XC50</accession>
<feature type="transmembrane region" description="Helical" evidence="1">
    <location>
        <begin position="286"/>
        <end position="304"/>
    </location>
</feature>
<keyword evidence="1" id="KW-1133">Transmembrane helix</keyword>
<reference evidence="2 3" key="1">
    <citation type="submission" date="2016-11" db="EMBL/GenBank/DDBJ databases">
        <authorList>
            <person name="Jaros S."/>
            <person name="Januszkiewicz K."/>
            <person name="Wedrychowicz H."/>
        </authorList>
    </citation>
    <scope>NUCLEOTIDE SEQUENCE [LARGE SCALE GENOMIC DNA]</scope>
    <source>
        <strain evidence="2 3">DSM 15692</strain>
    </source>
</reference>
<feature type="transmembrane region" description="Helical" evidence="1">
    <location>
        <begin position="310"/>
        <end position="330"/>
    </location>
</feature>
<evidence type="ECO:0000313" key="3">
    <source>
        <dbReference type="Proteomes" id="UP000184128"/>
    </source>
</evidence>
<feature type="transmembrane region" description="Helical" evidence="1">
    <location>
        <begin position="102"/>
        <end position="125"/>
    </location>
</feature>
<feature type="transmembrane region" description="Helical" evidence="1">
    <location>
        <begin position="21"/>
        <end position="41"/>
    </location>
</feature>
<keyword evidence="1" id="KW-0472">Membrane</keyword>
<dbReference type="Pfam" id="PF05975">
    <property type="entry name" value="EcsB"/>
    <property type="match status" value="1"/>
</dbReference>
<feature type="transmembrane region" description="Helical" evidence="1">
    <location>
        <begin position="61"/>
        <end position="81"/>
    </location>
</feature>
<feature type="transmembrane region" description="Helical" evidence="1">
    <location>
        <begin position="169"/>
        <end position="187"/>
    </location>
</feature>
<name>A0A1M4XC50_9LACT</name>
<dbReference type="Proteomes" id="UP000184128">
    <property type="component" value="Unassembled WGS sequence"/>
</dbReference>
<keyword evidence="3" id="KW-1185">Reference proteome</keyword>
<gene>
    <name evidence="2" type="ORF">SAMN02745249_01410</name>
</gene>
<evidence type="ECO:0000256" key="1">
    <source>
        <dbReference type="SAM" id="Phobius"/>
    </source>
</evidence>
<protein>
    <submittedName>
        <fullName evidence="2">ABC-2 type transport system permease protein</fullName>
    </submittedName>
</protein>
<feature type="transmembrane region" description="Helical" evidence="1">
    <location>
        <begin position="193"/>
        <end position="214"/>
    </location>
</feature>
<dbReference type="RefSeq" id="WP_073298160.1">
    <property type="nucleotide sequence ID" value="NZ_FQUF01000020.1"/>
</dbReference>
<dbReference type="PIRSF" id="PIRSF037259">
    <property type="entry name" value="EcsB_ABC"/>
    <property type="match status" value="1"/>
</dbReference>
<feature type="transmembrane region" description="Helical" evidence="1">
    <location>
        <begin position="351"/>
        <end position="371"/>
    </location>
</feature>